<dbReference type="InterPro" id="IPR021401">
    <property type="entry name" value="DUF3040"/>
</dbReference>
<gene>
    <name evidence="1" type="ORF">SLINC_0774</name>
</gene>
<name>A0A1B1M2Y2_STRLN</name>
<proteinExistence type="predicted"/>
<dbReference type="AlphaFoldDB" id="A0A1B1M2Y2"/>
<accession>A0A1B1M2Y2</accession>
<dbReference type="RefSeq" id="WP_067426884.1">
    <property type="nucleotide sequence ID" value="NZ_CP016438.1"/>
</dbReference>
<organism evidence="1 2">
    <name type="scientific">Streptomyces lincolnensis</name>
    <dbReference type="NCBI Taxonomy" id="1915"/>
    <lineage>
        <taxon>Bacteria</taxon>
        <taxon>Bacillati</taxon>
        <taxon>Actinomycetota</taxon>
        <taxon>Actinomycetes</taxon>
        <taxon>Kitasatosporales</taxon>
        <taxon>Streptomycetaceae</taxon>
        <taxon>Streptomyces</taxon>
    </lineage>
</organism>
<evidence type="ECO:0000313" key="2">
    <source>
        <dbReference type="Proteomes" id="UP000092598"/>
    </source>
</evidence>
<dbReference type="Proteomes" id="UP000092598">
    <property type="component" value="Chromosome"/>
</dbReference>
<evidence type="ECO:0000313" key="1">
    <source>
        <dbReference type="EMBL" id="ANS62998.1"/>
    </source>
</evidence>
<dbReference type="EMBL" id="CP016438">
    <property type="protein sequence ID" value="ANS62998.1"/>
    <property type="molecule type" value="Genomic_DNA"/>
</dbReference>
<dbReference type="KEGG" id="sls:SLINC_0774"/>
<sequence length="102" mass="11002">MAQSDDERLLDLEAHLAREDPRFAAAFRDGRPARPREYRRTGAWWTLAVAVVVLTTGVVLSDGLLIATGLVLCGVAVELLDPHRGCRGSCEEQRGSAQGPCG</sequence>
<dbReference type="Pfam" id="PF11239">
    <property type="entry name" value="DUF3040"/>
    <property type="match status" value="1"/>
</dbReference>
<dbReference type="OrthoDB" id="4331268at2"/>
<reference evidence="1 2" key="1">
    <citation type="submission" date="2016-07" db="EMBL/GenBank/DDBJ databases">
        <title>Enhancement of antibiotic productionsby engineered nitrateutilization in actinobacteria.</title>
        <authorList>
            <person name="Meng S.C."/>
        </authorList>
    </citation>
    <scope>NUCLEOTIDE SEQUENCE [LARGE SCALE GENOMIC DNA]</scope>
    <source>
        <strain evidence="1 2">NRRL 2936</strain>
    </source>
</reference>
<protein>
    <submittedName>
        <fullName evidence="1">Uncharacterized protein</fullName>
    </submittedName>
</protein>
<keyword evidence="2" id="KW-1185">Reference proteome</keyword>